<evidence type="ECO:0000313" key="3">
    <source>
        <dbReference type="Proteomes" id="UP001597533"/>
    </source>
</evidence>
<comment type="caution">
    <text evidence="2">The sequence shown here is derived from an EMBL/GenBank/DDBJ whole genome shotgun (WGS) entry which is preliminary data.</text>
</comment>
<name>A0ABW5WIB4_9FLAO</name>
<proteinExistence type="predicted"/>
<dbReference type="SUPFAM" id="SSF109854">
    <property type="entry name" value="DinB/YfiT-like putative metalloenzymes"/>
    <property type="match status" value="1"/>
</dbReference>
<evidence type="ECO:0000259" key="1">
    <source>
        <dbReference type="Pfam" id="PF12867"/>
    </source>
</evidence>
<dbReference type="InterPro" id="IPR034660">
    <property type="entry name" value="DinB/YfiT-like"/>
</dbReference>
<dbReference type="InterPro" id="IPR024775">
    <property type="entry name" value="DinB-like"/>
</dbReference>
<dbReference type="EMBL" id="JBHUOV010000001">
    <property type="protein sequence ID" value="MFD2822362.1"/>
    <property type="molecule type" value="Genomic_DNA"/>
</dbReference>
<protein>
    <submittedName>
        <fullName evidence="2">DinB family protein</fullName>
    </submittedName>
</protein>
<feature type="domain" description="DinB-like" evidence="1">
    <location>
        <begin position="29"/>
        <end position="123"/>
    </location>
</feature>
<sequence>MEYNFKLAIEVLSQTPKTLQSFLGDLSEDWIQRLNIILNDTVNKTFQPFDRFAQFEASKGKTIQQLLDEFIVLRQLNLEYLNTLTISETQLQLKGNHPELGEVALKQLLASWVTHDLGHIAQIARVLAKQYKTEVGPWKAYIPILNK</sequence>
<evidence type="ECO:0000313" key="2">
    <source>
        <dbReference type="EMBL" id="MFD2822362.1"/>
    </source>
</evidence>
<dbReference type="Pfam" id="PF12867">
    <property type="entry name" value="DinB_2"/>
    <property type="match status" value="1"/>
</dbReference>
<gene>
    <name evidence="2" type="ORF">ACFS5M_01695</name>
</gene>
<reference evidence="3" key="1">
    <citation type="journal article" date="2019" name="Int. J. Syst. Evol. Microbiol.">
        <title>The Global Catalogue of Microorganisms (GCM) 10K type strain sequencing project: providing services to taxonomists for standard genome sequencing and annotation.</title>
        <authorList>
            <consortium name="The Broad Institute Genomics Platform"/>
            <consortium name="The Broad Institute Genome Sequencing Center for Infectious Disease"/>
            <person name="Wu L."/>
            <person name="Ma J."/>
        </authorList>
    </citation>
    <scope>NUCLEOTIDE SEQUENCE [LARGE SCALE GENOMIC DNA]</scope>
    <source>
        <strain evidence="3">KCTC 32141</strain>
    </source>
</reference>
<dbReference type="RefSeq" id="WP_183484885.1">
    <property type="nucleotide sequence ID" value="NZ_JBHUOV010000001.1"/>
</dbReference>
<dbReference type="Gene3D" id="1.20.120.450">
    <property type="entry name" value="dinb family like domain"/>
    <property type="match status" value="1"/>
</dbReference>
<accession>A0ABW5WIB4</accession>
<keyword evidence="3" id="KW-1185">Reference proteome</keyword>
<dbReference type="Proteomes" id="UP001597533">
    <property type="component" value="Unassembled WGS sequence"/>
</dbReference>
<organism evidence="2 3">
    <name type="scientific">Lacinutrix iliipiscaria</name>
    <dbReference type="NCBI Taxonomy" id="1230532"/>
    <lineage>
        <taxon>Bacteria</taxon>
        <taxon>Pseudomonadati</taxon>
        <taxon>Bacteroidota</taxon>
        <taxon>Flavobacteriia</taxon>
        <taxon>Flavobacteriales</taxon>
        <taxon>Flavobacteriaceae</taxon>
        <taxon>Lacinutrix</taxon>
    </lineage>
</organism>